<dbReference type="Proteomes" id="UP000014074">
    <property type="component" value="Unassembled WGS sequence"/>
</dbReference>
<dbReference type="GeneID" id="19328202"/>
<reference evidence="2" key="1">
    <citation type="journal article" date="2013" name="Genome Announc.">
        <title>Draft genome sequence of the ascomycete Phaeoacremonium aleophilum strain UCR-PA7, a causal agent of the esca disease complex in grapevines.</title>
        <authorList>
            <person name="Blanco-Ulate B."/>
            <person name="Rolshausen P."/>
            <person name="Cantu D."/>
        </authorList>
    </citation>
    <scope>NUCLEOTIDE SEQUENCE [LARGE SCALE GENOMIC DNA]</scope>
    <source>
        <strain evidence="2">UCR-PA7</strain>
    </source>
</reference>
<evidence type="ECO:0000313" key="1">
    <source>
        <dbReference type="EMBL" id="EON97051.1"/>
    </source>
</evidence>
<proteinExistence type="predicted"/>
<accession>R8BCM9</accession>
<dbReference type="EMBL" id="KB933295">
    <property type="protein sequence ID" value="EON97051.1"/>
    <property type="molecule type" value="Genomic_DNA"/>
</dbReference>
<dbReference type="RefSeq" id="XP_007918164.1">
    <property type="nucleotide sequence ID" value="XM_007919973.1"/>
</dbReference>
<dbReference type="AlphaFoldDB" id="R8BCM9"/>
<keyword evidence="2" id="KW-1185">Reference proteome</keyword>
<sequence>MLETRSMVPDLVAAAVACQDRSGLQAAGIAAVQEDLAGTVVGLEVPGACQAEEKLLVEEPVVLVGEQERQMVLTGQTGWKVAPQELLAASVYQAGGFEPRKE</sequence>
<evidence type="ECO:0000313" key="2">
    <source>
        <dbReference type="Proteomes" id="UP000014074"/>
    </source>
</evidence>
<name>R8BCM9_PHAM7</name>
<organism evidence="1 2">
    <name type="scientific">Phaeoacremonium minimum (strain UCR-PA7)</name>
    <name type="common">Esca disease fungus</name>
    <name type="synonym">Togninia minima</name>
    <dbReference type="NCBI Taxonomy" id="1286976"/>
    <lineage>
        <taxon>Eukaryota</taxon>
        <taxon>Fungi</taxon>
        <taxon>Dikarya</taxon>
        <taxon>Ascomycota</taxon>
        <taxon>Pezizomycotina</taxon>
        <taxon>Sordariomycetes</taxon>
        <taxon>Sordariomycetidae</taxon>
        <taxon>Togniniales</taxon>
        <taxon>Togniniaceae</taxon>
        <taxon>Phaeoacremonium</taxon>
    </lineage>
</organism>
<dbReference type="HOGENOM" id="CLU_2279405_0_0_1"/>
<dbReference type="KEGG" id="tmn:UCRPA7_7442"/>
<gene>
    <name evidence="1" type="ORF">UCRPA7_7442</name>
</gene>
<protein>
    <submittedName>
        <fullName evidence="1">Uncharacterized protein</fullName>
    </submittedName>
</protein>